<dbReference type="EMBL" id="CM034394">
    <property type="protein sequence ID" value="KAJ0179161.1"/>
    <property type="molecule type" value="Genomic_DNA"/>
</dbReference>
<proteinExistence type="predicted"/>
<accession>A0ACC1D5E7</accession>
<name>A0ACC1D5E7_9NEOP</name>
<sequence length="504" mass="58549">MSKTVLFVLCLINKGITENVNKPNVLLIFVDDLRHLSTDEVILPNIKKMADTGVNFKNAFAQQALCAPSRNSILTGRRPDALHLYDFYSYWRDTVGNFMTLPQYFKEHGYDTYSVGKVFHPGKSSNFTDDYPYSWSHHPYHAPTEIYKDAAVCKNMITKKYQKNLICPVNVNNQPGKSLPDLQILDYAIKVLKNNRTKPLFLAVGFHKPHIPLKFPKHYLDKIPLNKIHQPKVPYRPKDMPLVAWNPWTDIRSREDIRRLNISFPFGTMPSKWTLKIRQSYYAAALYVDHLIGKLMLHVDTRKTVIVLTSDHGWSLGENGLWAKYSNFDVALKSPLLFLGSGIPRKVIHEPVELINIFPTLVDLANLARIPQCTNTKDKSLCIQGKSLEPFIYQNITSRSFAISQYPRPSVYPQKNSDKPRLKKIKIMGYSIRTKRYRYTEWISFNNTLFTINWNKKHGIELYDHKLDPYESINLRTNKHYKNVINYLSKLLKTQIDTFKVETH</sequence>
<organism evidence="1 2">
    <name type="scientific">Dendrolimus kikuchii</name>
    <dbReference type="NCBI Taxonomy" id="765133"/>
    <lineage>
        <taxon>Eukaryota</taxon>
        <taxon>Metazoa</taxon>
        <taxon>Ecdysozoa</taxon>
        <taxon>Arthropoda</taxon>
        <taxon>Hexapoda</taxon>
        <taxon>Insecta</taxon>
        <taxon>Pterygota</taxon>
        <taxon>Neoptera</taxon>
        <taxon>Endopterygota</taxon>
        <taxon>Lepidoptera</taxon>
        <taxon>Glossata</taxon>
        <taxon>Ditrysia</taxon>
        <taxon>Bombycoidea</taxon>
        <taxon>Lasiocampidae</taxon>
        <taxon>Dendrolimus</taxon>
    </lineage>
</organism>
<comment type="caution">
    <text evidence="1">The sequence shown here is derived from an EMBL/GenBank/DDBJ whole genome shotgun (WGS) entry which is preliminary data.</text>
</comment>
<evidence type="ECO:0000313" key="1">
    <source>
        <dbReference type="EMBL" id="KAJ0179161.1"/>
    </source>
</evidence>
<dbReference type="Proteomes" id="UP000824533">
    <property type="component" value="Linkage Group LG08"/>
</dbReference>
<protein>
    <submittedName>
        <fullName evidence="1">Uncharacterized protein</fullName>
    </submittedName>
</protein>
<keyword evidence="2" id="KW-1185">Reference proteome</keyword>
<evidence type="ECO:0000313" key="2">
    <source>
        <dbReference type="Proteomes" id="UP000824533"/>
    </source>
</evidence>
<gene>
    <name evidence="1" type="ORF">K1T71_004873</name>
</gene>
<reference evidence="1 2" key="1">
    <citation type="journal article" date="2021" name="Front. Genet.">
        <title>Chromosome-Level Genome Assembly Reveals Significant Gene Expansion in the Toll and IMD Signaling Pathways of Dendrolimus kikuchii.</title>
        <authorList>
            <person name="Zhou J."/>
            <person name="Wu P."/>
            <person name="Xiong Z."/>
            <person name="Liu N."/>
            <person name="Zhao N."/>
            <person name="Ji M."/>
            <person name="Qiu Y."/>
            <person name="Yang B."/>
        </authorList>
    </citation>
    <scope>NUCLEOTIDE SEQUENCE [LARGE SCALE GENOMIC DNA]</scope>
    <source>
        <strain evidence="1">Ann1</strain>
    </source>
</reference>